<evidence type="ECO:0000259" key="2">
    <source>
        <dbReference type="Pfam" id="PF24476"/>
    </source>
</evidence>
<feature type="domain" description="DUF7580" evidence="2">
    <location>
        <begin position="201"/>
        <end position="403"/>
    </location>
</feature>
<dbReference type="InterPro" id="IPR056002">
    <property type="entry name" value="DUF7580"/>
</dbReference>
<proteinExistence type="predicted"/>
<gene>
    <name evidence="3" type="ORF">BJX68DRAFT_244543</name>
</gene>
<dbReference type="Proteomes" id="UP001610444">
    <property type="component" value="Unassembled WGS sequence"/>
</dbReference>
<feature type="region of interest" description="Disordered" evidence="1">
    <location>
        <begin position="275"/>
        <end position="295"/>
    </location>
</feature>
<reference evidence="3 4" key="1">
    <citation type="submission" date="2024-07" db="EMBL/GenBank/DDBJ databases">
        <title>Section-level genome sequencing and comparative genomics of Aspergillus sections Usti and Cavernicolus.</title>
        <authorList>
            <consortium name="Lawrence Berkeley National Laboratory"/>
            <person name="Nybo J.L."/>
            <person name="Vesth T.C."/>
            <person name="Theobald S."/>
            <person name="Frisvad J.C."/>
            <person name="Larsen T.O."/>
            <person name="Kjaerboelling I."/>
            <person name="Rothschild-Mancinelli K."/>
            <person name="Lyhne E.K."/>
            <person name="Kogle M.E."/>
            <person name="Barry K."/>
            <person name="Clum A."/>
            <person name="Na H."/>
            <person name="Ledsgaard L."/>
            <person name="Lin J."/>
            <person name="Lipzen A."/>
            <person name="Kuo A."/>
            <person name="Riley R."/>
            <person name="Mondo S."/>
            <person name="LaButti K."/>
            <person name="Haridas S."/>
            <person name="Pangalinan J."/>
            <person name="Salamov A.A."/>
            <person name="Simmons B.A."/>
            <person name="Magnuson J.K."/>
            <person name="Chen J."/>
            <person name="Drula E."/>
            <person name="Henrissat B."/>
            <person name="Wiebenga A."/>
            <person name="Lubbers R.J."/>
            <person name="Gomes A.C."/>
            <person name="Macurrencykelacurrency M.R."/>
            <person name="Stajich J."/>
            <person name="Grigoriev I.V."/>
            <person name="Mortensen U.H."/>
            <person name="De vries R.P."/>
            <person name="Baker S.E."/>
            <person name="Andersen M.R."/>
        </authorList>
    </citation>
    <scope>NUCLEOTIDE SEQUENCE [LARGE SCALE GENOMIC DNA]</scope>
    <source>
        <strain evidence="3 4">CBS 756.74</strain>
    </source>
</reference>
<dbReference type="EMBL" id="JBFXLR010000050">
    <property type="protein sequence ID" value="KAL2842589.1"/>
    <property type="molecule type" value="Genomic_DNA"/>
</dbReference>
<sequence length="456" mass="51481">MQTVLINPATKECAKGPGLIQASAGEGSSSRCVELLLNILPILREIVDSLERTESCHSLRLFYLQLNANSLLLRDYILPRYTVDPTTDLDHLARPLLNKLSSCVRCPVIGLDEVSVPSSALFPQLTALQLYWNTTGSQGGRLVRVKECLDFSCQERRDELILLLRGCVATLRSHCPDGSTGEAEEQSQQHWRGRRKPPTCVSNAATCLWQALVACSGTCSSIHDHNYAAGLRLETHNKRRNEGYAFETLVTLSLVSNSWQEASIQVLLSDSSPKPQPTVRFALPDDDDASRKTQAPRSRLAIKRLCEQISKVRQNFSMRMNLTVEEGRLWKEKSSRSDRAISRAEPPLSLEDIIRDCPSHLTEKIKRVLAVLIAYSIFHLRGTQWLRADRFTATNILFFRTNSVLPLMPFIQLESRETSILLMAIQYLISWGQNWRWTPTIFHCTHTQSLSCYLSS</sequence>
<organism evidence="3 4">
    <name type="scientific">Aspergillus pseudodeflectus</name>
    <dbReference type="NCBI Taxonomy" id="176178"/>
    <lineage>
        <taxon>Eukaryota</taxon>
        <taxon>Fungi</taxon>
        <taxon>Dikarya</taxon>
        <taxon>Ascomycota</taxon>
        <taxon>Pezizomycotina</taxon>
        <taxon>Eurotiomycetes</taxon>
        <taxon>Eurotiomycetidae</taxon>
        <taxon>Eurotiales</taxon>
        <taxon>Aspergillaceae</taxon>
        <taxon>Aspergillus</taxon>
        <taxon>Aspergillus subgen. Nidulantes</taxon>
    </lineage>
</organism>
<evidence type="ECO:0000313" key="4">
    <source>
        <dbReference type="Proteomes" id="UP001610444"/>
    </source>
</evidence>
<accession>A0ABR4JRE0</accession>
<feature type="region of interest" description="Disordered" evidence="1">
    <location>
        <begin position="176"/>
        <end position="197"/>
    </location>
</feature>
<dbReference type="GeneID" id="98156490"/>
<dbReference type="RefSeq" id="XP_070895155.1">
    <property type="nucleotide sequence ID" value="XM_071041326.1"/>
</dbReference>
<evidence type="ECO:0000313" key="3">
    <source>
        <dbReference type="EMBL" id="KAL2842589.1"/>
    </source>
</evidence>
<evidence type="ECO:0000256" key="1">
    <source>
        <dbReference type="SAM" id="MobiDB-lite"/>
    </source>
</evidence>
<dbReference type="Pfam" id="PF24476">
    <property type="entry name" value="DUF7580"/>
    <property type="match status" value="1"/>
</dbReference>
<keyword evidence="4" id="KW-1185">Reference proteome</keyword>
<protein>
    <recommendedName>
        <fullName evidence="2">DUF7580 domain-containing protein</fullName>
    </recommendedName>
</protein>
<name>A0ABR4JRE0_9EURO</name>
<comment type="caution">
    <text evidence="3">The sequence shown here is derived from an EMBL/GenBank/DDBJ whole genome shotgun (WGS) entry which is preliminary data.</text>
</comment>